<evidence type="ECO:0000313" key="3">
    <source>
        <dbReference type="Proteomes" id="UP001197378"/>
    </source>
</evidence>
<dbReference type="Proteomes" id="UP001197378">
    <property type="component" value="Unassembled WGS sequence"/>
</dbReference>
<accession>A0AAE3CKB9</accession>
<reference evidence="2" key="1">
    <citation type="journal article" date="2021" name="ISME J.">
        <title>Genomic evolution of the class Acidithiobacillia: deep-branching Proteobacteria living in extreme acidic conditions.</title>
        <authorList>
            <person name="Moya-Beltran A."/>
            <person name="Beard S."/>
            <person name="Rojas-Villalobos C."/>
            <person name="Issotta F."/>
            <person name="Gallardo Y."/>
            <person name="Ulloa R."/>
            <person name="Giaveno A."/>
            <person name="Degli Esposti M."/>
            <person name="Johnson D.B."/>
            <person name="Quatrini R."/>
        </authorList>
    </citation>
    <scope>NUCLEOTIDE SEQUENCE</scope>
    <source>
        <strain evidence="2">VAN18-1</strain>
    </source>
</reference>
<dbReference type="PANTHER" id="PTHR43681">
    <property type="entry name" value="TRANSMEMBRANE GTPASE FZO"/>
    <property type="match status" value="1"/>
</dbReference>
<feature type="domain" description="Dynamin N-terminal" evidence="1">
    <location>
        <begin position="63"/>
        <end position="281"/>
    </location>
</feature>
<evidence type="ECO:0000259" key="1">
    <source>
        <dbReference type="Pfam" id="PF00350"/>
    </source>
</evidence>
<dbReference type="Pfam" id="PF00350">
    <property type="entry name" value="Dynamin_N"/>
    <property type="match status" value="1"/>
</dbReference>
<keyword evidence="3" id="KW-1185">Reference proteome</keyword>
<dbReference type="RefSeq" id="WP_215871355.1">
    <property type="nucleotide sequence ID" value="NZ_JAAXYO010000133.1"/>
</dbReference>
<dbReference type="InterPro" id="IPR051943">
    <property type="entry name" value="TRAFAC_Dynamin-like_GTPase"/>
</dbReference>
<dbReference type="SUPFAM" id="SSF52540">
    <property type="entry name" value="P-loop containing nucleoside triphosphate hydrolases"/>
    <property type="match status" value="1"/>
</dbReference>
<protein>
    <submittedName>
        <fullName evidence="2">GTP-binding protein</fullName>
    </submittedName>
</protein>
<proteinExistence type="predicted"/>
<evidence type="ECO:0000313" key="2">
    <source>
        <dbReference type="EMBL" id="MBU2788315.1"/>
    </source>
</evidence>
<dbReference type="EMBL" id="JAAXYO010000133">
    <property type="protein sequence ID" value="MBU2788315.1"/>
    <property type="molecule type" value="Genomic_DNA"/>
</dbReference>
<organism evidence="2 3">
    <name type="scientific">Igneacidithiobacillus copahuensis</name>
    <dbReference type="NCBI Taxonomy" id="2724909"/>
    <lineage>
        <taxon>Bacteria</taxon>
        <taxon>Pseudomonadati</taxon>
        <taxon>Pseudomonadota</taxon>
        <taxon>Acidithiobacillia</taxon>
        <taxon>Acidithiobacillales</taxon>
        <taxon>Acidithiobacillaceae</taxon>
        <taxon>Igneacidithiobacillus</taxon>
    </lineage>
</organism>
<dbReference type="PANTHER" id="PTHR43681:SF1">
    <property type="entry name" value="SARCALUMENIN"/>
    <property type="match status" value="1"/>
</dbReference>
<comment type="caution">
    <text evidence="2">The sequence shown here is derived from an EMBL/GenBank/DDBJ whole genome shotgun (WGS) entry which is preliminary data.</text>
</comment>
<sequence length="652" mass="72914">MPNSLNDSPILQGLRSFRLWREEVAQSLHQLAELTGDLGLLPGGNILQLENLAFEVEQDSLRLAVVGEFSRGKTELINALLFADLGQRFLPSSTGQTTMCPVEIRGAPQGRAGLQLLPIASRSMDVSIEKLKRAGSAWVRLSCEEGGNQGQRLKVLTETICVAIEEARRLGLCPPLNRVAKGQESSVCPSCGLGKVLIPRWRHSMLFLPHPILDAGLTVLDTPGLNAIGAEPELTFSMLADADALLFILGIDTGVTQSDLTIWEQYLKRNRNQHQLVLLNKVDTLWDELRDPFEIEEEIEAQAQRTAERLGITRAQVIPISGQKALLARIRGNEELLQRSGILELEKAIAELIIPGHRAALEQKSRTLTKRILTEQKALLAEQDRHLAMQTQNLQELKDRTGEKVPKLVRQHQQRLAHFEHDRSAFEGRKLAFQESVQEHLLAPLSTATFDLIISNAKGEMLSAWTTAGIVDRFRNFFAEATRQFDLALAGAERVNGEITKEYAALQQRYSLPALATIPYAILPRRAELLAMAESYERFGMMLEIAVNTQSSVVRKAFLTVAGKVRDYIVDTRRDAQNWVDEVMAVMNQYLESYHRKAAEELEALERISLAMDSIDGRVEHLQTQRSTTQQQVQELERVSNLVQNSLDAKAL</sequence>
<name>A0AAE3CKB9_9PROT</name>
<dbReference type="Gene3D" id="3.40.50.300">
    <property type="entry name" value="P-loop containing nucleotide triphosphate hydrolases"/>
    <property type="match status" value="2"/>
</dbReference>
<dbReference type="AlphaFoldDB" id="A0AAE3CKB9"/>
<gene>
    <name evidence="2" type="ORF">HFQ13_08880</name>
</gene>
<dbReference type="InterPro" id="IPR045063">
    <property type="entry name" value="Dynamin_N"/>
</dbReference>
<dbReference type="InterPro" id="IPR027417">
    <property type="entry name" value="P-loop_NTPase"/>
</dbReference>